<accession>A0A0F6Y980</accession>
<name>A0A0F6Y980_9HYME</name>
<protein>
    <submittedName>
        <fullName evidence="1">Uncharacterized protein</fullName>
    </submittedName>
</protein>
<dbReference type="AlphaFoldDB" id="A0A0F6Y980"/>
<evidence type="ECO:0000313" key="1">
    <source>
        <dbReference type="EMBL" id="AKD28149.1"/>
    </source>
</evidence>
<organism evidence="1">
    <name type="scientific">Glypta fumiferanae</name>
    <dbReference type="NCBI Taxonomy" id="389681"/>
    <lineage>
        <taxon>Eukaryota</taxon>
        <taxon>Metazoa</taxon>
        <taxon>Ecdysozoa</taxon>
        <taxon>Arthropoda</taxon>
        <taxon>Hexapoda</taxon>
        <taxon>Insecta</taxon>
        <taxon>Pterygota</taxon>
        <taxon>Neoptera</taxon>
        <taxon>Endopterygota</taxon>
        <taxon>Hymenoptera</taxon>
        <taxon>Apocrita</taxon>
        <taxon>Ichneumonoidea</taxon>
        <taxon>Ichneumonidae</taxon>
        <taxon>Banchinae</taxon>
        <taxon>Glypta</taxon>
    </lineage>
</organism>
<reference evidence="1" key="1">
    <citation type="journal article" date="2015" name="J. Virol.">
        <title>Genomic and Proteomic Analyses Indicate that Banchine and Campoplegine Polydnaviruses Have Similar, if Not Identical, Viral Ancestors.</title>
        <authorList>
            <person name="Beliveau C."/>
            <person name="Cohen A."/>
            <person name="Stewart D."/>
            <person name="Periquet G."/>
            <person name="Djoumad A."/>
            <person name="Kuhn L."/>
            <person name="Stoltz D."/>
            <person name="Volkoff A.-N."/>
            <person name="Herniou E."/>
            <person name="Drezen J.-M."/>
            <person name="Cusson M."/>
        </authorList>
    </citation>
    <scope>NUCLEOTIDE SEQUENCE</scope>
</reference>
<dbReference type="EMBL" id="KP706803">
    <property type="protein sequence ID" value="AKD28149.1"/>
    <property type="molecule type" value="Genomic_DNA"/>
</dbReference>
<proteinExistence type="predicted"/>
<sequence length="102" mass="12377">MVKKNYSFSRACTSSQCMERQRQNVYECSVLYEASVCTHGSIGDSYKRYPAFNIFKRNCLCNKYCMCFYECNCELLILYTLHYFSFYFILRRLSNIHYLFHR</sequence>